<feature type="compositionally biased region" description="Basic and acidic residues" evidence="6">
    <location>
        <begin position="53"/>
        <end position="64"/>
    </location>
</feature>
<dbReference type="KEGG" id="lel:PVL30_001408"/>
<evidence type="ECO:0000313" key="9">
    <source>
        <dbReference type="Proteomes" id="UP000001996"/>
    </source>
</evidence>
<feature type="domain" description="Small ribosomal subunit protein mS41 SAM" evidence="7">
    <location>
        <begin position="74"/>
        <end position="130"/>
    </location>
</feature>
<dbReference type="STRING" id="379508.A5DVQ6"/>
<protein>
    <recommendedName>
        <fullName evidence="4">Small ribosomal subunit protein mS41</fullName>
    </recommendedName>
    <alternativeName>
        <fullName evidence="5">Protein FYV4, mitochondrial</fullName>
    </alternativeName>
</protein>
<dbReference type="Proteomes" id="UP000001996">
    <property type="component" value="Unassembled WGS sequence"/>
</dbReference>
<dbReference type="InParanoid" id="A5DVQ6"/>
<evidence type="ECO:0000256" key="1">
    <source>
        <dbReference type="ARBA" id="ARBA00004173"/>
    </source>
</evidence>
<evidence type="ECO:0000256" key="3">
    <source>
        <dbReference type="ARBA" id="ARBA00023128"/>
    </source>
</evidence>
<dbReference type="InterPro" id="IPR039603">
    <property type="entry name" value="Ribosomal_mS41"/>
</dbReference>
<dbReference type="PANTHER" id="PTHR28235">
    <property type="entry name" value="PROTEIN FYV4, MITOCHONDRIAL"/>
    <property type="match status" value="1"/>
</dbReference>
<dbReference type="OrthoDB" id="18595at2759"/>
<evidence type="ECO:0000256" key="6">
    <source>
        <dbReference type="SAM" id="MobiDB-lite"/>
    </source>
</evidence>
<dbReference type="OMA" id="FENKWEN"/>
<keyword evidence="3" id="KW-0496">Mitochondrion</keyword>
<feature type="compositionally biased region" description="Polar residues" evidence="6">
    <location>
        <begin position="35"/>
        <end position="52"/>
    </location>
</feature>
<evidence type="ECO:0000256" key="4">
    <source>
        <dbReference type="ARBA" id="ARBA00035129"/>
    </source>
</evidence>
<evidence type="ECO:0000256" key="5">
    <source>
        <dbReference type="ARBA" id="ARBA00035341"/>
    </source>
</evidence>
<dbReference type="EMBL" id="CH981525">
    <property type="protein sequence ID" value="EDK43264.1"/>
    <property type="molecule type" value="Genomic_DNA"/>
</dbReference>
<organism evidence="8 9">
    <name type="scientific">Lodderomyces elongisporus (strain ATCC 11503 / CBS 2605 / JCM 1781 / NBRC 1676 / NRRL YB-4239)</name>
    <name type="common">Yeast</name>
    <name type="synonym">Saccharomyces elongisporus</name>
    <dbReference type="NCBI Taxonomy" id="379508"/>
    <lineage>
        <taxon>Eukaryota</taxon>
        <taxon>Fungi</taxon>
        <taxon>Dikarya</taxon>
        <taxon>Ascomycota</taxon>
        <taxon>Saccharomycotina</taxon>
        <taxon>Pichiomycetes</taxon>
        <taxon>Debaryomycetaceae</taxon>
        <taxon>Candida/Lodderomyces clade</taxon>
        <taxon>Lodderomyces</taxon>
    </lineage>
</organism>
<sequence>MFRTLIRSLRQPSIYKATPSVRCLASTPVFRFPETSEQSTSLTQAPLSTPSTESKKLKSKPIVEPRTRHNTHTLEEFLTLIGRNCIEHSDVFEGSLEKFLKTSSLEMKEAGIETRTRRYLLRWRHKFVNDLEPLREHKRGKKRNGGERKQKAVLGVRRAKKKLEERNEYNRLEAEAEARGERVF</sequence>
<dbReference type="GO" id="GO:0005739">
    <property type="term" value="C:mitochondrion"/>
    <property type="evidence" value="ECO:0007669"/>
    <property type="project" value="UniProtKB-SubCell"/>
</dbReference>
<proteinExistence type="inferred from homology"/>
<name>A5DVQ6_LODEL</name>
<evidence type="ECO:0000256" key="2">
    <source>
        <dbReference type="ARBA" id="ARBA00010492"/>
    </source>
</evidence>
<dbReference type="FunCoup" id="A5DVQ6">
    <property type="interactions" value="130"/>
</dbReference>
<feature type="region of interest" description="Disordered" evidence="6">
    <location>
        <begin position="35"/>
        <end position="64"/>
    </location>
</feature>
<reference evidence="8 9" key="1">
    <citation type="journal article" date="2009" name="Nature">
        <title>Evolution of pathogenicity and sexual reproduction in eight Candida genomes.</title>
        <authorList>
            <person name="Butler G."/>
            <person name="Rasmussen M.D."/>
            <person name="Lin M.F."/>
            <person name="Santos M.A."/>
            <person name="Sakthikumar S."/>
            <person name="Munro C.A."/>
            <person name="Rheinbay E."/>
            <person name="Grabherr M."/>
            <person name="Forche A."/>
            <person name="Reedy J.L."/>
            <person name="Agrafioti I."/>
            <person name="Arnaud M.B."/>
            <person name="Bates S."/>
            <person name="Brown A.J."/>
            <person name="Brunke S."/>
            <person name="Costanzo M.C."/>
            <person name="Fitzpatrick D.A."/>
            <person name="de Groot P.W."/>
            <person name="Harris D."/>
            <person name="Hoyer L.L."/>
            <person name="Hube B."/>
            <person name="Klis F.M."/>
            <person name="Kodira C."/>
            <person name="Lennard N."/>
            <person name="Logue M.E."/>
            <person name="Martin R."/>
            <person name="Neiman A.M."/>
            <person name="Nikolaou E."/>
            <person name="Quail M.A."/>
            <person name="Quinn J."/>
            <person name="Santos M.C."/>
            <person name="Schmitzberger F.F."/>
            <person name="Sherlock G."/>
            <person name="Shah P."/>
            <person name="Silverstein K.A."/>
            <person name="Skrzypek M.S."/>
            <person name="Soll D."/>
            <person name="Staggs R."/>
            <person name="Stansfield I."/>
            <person name="Stumpf M.P."/>
            <person name="Sudbery P.E."/>
            <person name="Srikantha T."/>
            <person name="Zeng Q."/>
            <person name="Berman J."/>
            <person name="Berriman M."/>
            <person name="Heitman J."/>
            <person name="Gow N.A."/>
            <person name="Lorenz M.C."/>
            <person name="Birren B.W."/>
            <person name="Kellis M."/>
            <person name="Cuomo C.A."/>
        </authorList>
    </citation>
    <scope>NUCLEOTIDE SEQUENCE [LARGE SCALE GENOMIC DNA]</scope>
    <source>
        <strain evidence="9">ATCC 11503 / BCRC 21390 / CBS 2605 / JCM 1781 / NBRC 1676 / NRRL YB-4239</strain>
    </source>
</reference>
<dbReference type="InterPro" id="IPR019083">
    <property type="entry name" value="SAM_Ribosomal_mS41"/>
</dbReference>
<dbReference type="PANTHER" id="PTHR28235:SF1">
    <property type="entry name" value="SMALL RIBOSOMAL SUBUNIT PROTEIN MS41"/>
    <property type="match status" value="1"/>
</dbReference>
<dbReference type="AlphaFoldDB" id="A5DVQ6"/>
<dbReference type="eggNOG" id="ENOG502SCMV">
    <property type="taxonomic scope" value="Eukaryota"/>
</dbReference>
<dbReference type="Pfam" id="PF09597">
    <property type="entry name" value="SAM_Ribosomal_mS41"/>
    <property type="match status" value="1"/>
</dbReference>
<dbReference type="HOGENOM" id="CLU_126121_0_0_1"/>
<dbReference type="SMART" id="SM01238">
    <property type="entry name" value="IGR"/>
    <property type="match status" value="1"/>
</dbReference>
<keyword evidence="9" id="KW-1185">Reference proteome</keyword>
<dbReference type="GeneID" id="5234620"/>
<evidence type="ECO:0000313" key="8">
    <source>
        <dbReference type="EMBL" id="EDK43264.1"/>
    </source>
</evidence>
<comment type="similarity">
    <text evidence="2">Belongs to the mitochondrion-specific ribosomal protein mS41 family.</text>
</comment>
<accession>A5DVQ6</accession>
<gene>
    <name evidence="8" type="ORF">LELG_01442</name>
</gene>
<dbReference type="VEuPathDB" id="FungiDB:LELG_01442"/>
<comment type="subcellular location">
    <subcellularLocation>
        <location evidence="1">Mitochondrion</location>
    </subcellularLocation>
</comment>
<evidence type="ECO:0000259" key="7">
    <source>
        <dbReference type="SMART" id="SM01238"/>
    </source>
</evidence>